<sequence length="248" mass="26820">MGKVYLVGAGPGDVAYLTVKAYKLLQHTEVLIYDALVDAELLELVPSDCLKLDVGKRGGKPSTAQASINELLVQYCQQGKQVVRLKSGDPFIFGRCTSEIEALKAANCEFEVIPGLSSALAAPTLAGIPLTDPVLSRCFTVFTAHEPDALNWEALAAIETLVVLMGGSTLPEVIYRLIKYGKSRKTPIAVIRYCGTPQQQIWTGTLETILEITANISLSPVVITIGEVVQLRKYLQTDNVETDQAIGK</sequence>
<dbReference type="Pfam" id="PF00590">
    <property type="entry name" value="TP_methylase"/>
    <property type="match status" value="1"/>
</dbReference>
<dbReference type="InterPro" id="IPR014776">
    <property type="entry name" value="4pyrrole_Mease_sub2"/>
</dbReference>
<dbReference type="PROSITE" id="PS00839">
    <property type="entry name" value="SUMT_1"/>
    <property type="match status" value="1"/>
</dbReference>
<evidence type="ECO:0000313" key="11">
    <source>
        <dbReference type="Proteomes" id="UP000271624"/>
    </source>
</evidence>
<dbReference type="PROSITE" id="PS00840">
    <property type="entry name" value="SUMT_2"/>
    <property type="match status" value="1"/>
</dbReference>
<evidence type="ECO:0000256" key="1">
    <source>
        <dbReference type="ARBA" id="ARBA00012162"/>
    </source>
</evidence>
<evidence type="ECO:0000256" key="4">
    <source>
        <dbReference type="ARBA" id="ARBA00022691"/>
    </source>
</evidence>
<evidence type="ECO:0000256" key="3">
    <source>
        <dbReference type="ARBA" id="ARBA00022679"/>
    </source>
</evidence>
<dbReference type="InterPro" id="IPR014777">
    <property type="entry name" value="4pyrrole_Mease_sub1"/>
</dbReference>
<evidence type="ECO:0000256" key="2">
    <source>
        <dbReference type="ARBA" id="ARBA00022603"/>
    </source>
</evidence>
<keyword evidence="11" id="KW-1185">Reference proteome</keyword>
<dbReference type="PANTHER" id="PTHR45790:SF3">
    <property type="entry name" value="S-ADENOSYL-L-METHIONINE-DEPENDENT UROPORPHYRINOGEN III METHYLTRANSFERASE, CHLOROPLASTIC"/>
    <property type="match status" value="1"/>
</dbReference>
<keyword evidence="2 8" id="KW-0489">Methyltransferase</keyword>
<dbReference type="EMBL" id="RSCL01000023">
    <property type="protein sequence ID" value="RUT00607.1"/>
    <property type="molecule type" value="Genomic_DNA"/>
</dbReference>
<feature type="domain" description="Tetrapyrrole methylase" evidence="9">
    <location>
        <begin position="3"/>
        <end position="209"/>
    </location>
</feature>
<evidence type="ECO:0000256" key="6">
    <source>
        <dbReference type="ARBA" id="ARBA00023444"/>
    </source>
</evidence>
<evidence type="ECO:0000256" key="5">
    <source>
        <dbReference type="ARBA" id="ARBA00023244"/>
    </source>
</evidence>
<dbReference type="EC" id="2.1.1.107" evidence="1"/>
<comment type="similarity">
    <text evidence="8">Belongs to the precorrin methyltransferase family.</text>
</comment>
<dbReference type="AlphaFoldDB" id="A0A3S1CYZ9"/>
<dbReference type="InterPro" id="IPR050161">
    <property type="entry name" value="Siro_Cobalamin_biosynth"/>
</dbReference>
<dbReference type="Gene3D" id="3.30.950.10">
    <property type="entry name" value="Methyltransferase, Cobalt-precorrin-4 Transmethylase, Domain 2"/>
    <property type="match status" value="1"/>
</dbReference>
<dbReference type="GO" id="GO:0032259">
    <property type="term" value="P:methylation"/>
    <property type="evidence" value="ECO:0007669"/>
    <property type="project" value="UniProtKB-KW"/>
</dbReference>
<comment type="caution">
    <text evidence="10">The sequence shown here is derived from an EMBL/GenBank/DDBJ whole genome shotgun (WGS) entry which is preliminary data.</text>
</comment>
<dbReference type="InterPro" id="IPR000878">
    <property type="entry name" value="4pyrrol_Mease"/>
</dbReference>
<dbReference type="Proteomes" id="UP000271624">
    <property type="component" value="Unassembled WGS sequence"/>
</dbReference>
<keyword evidence="4" id="KW-0949">S-adenosyl-L-methionine</keyword>
<dbReference type="InterPro" id="IPR003043">
    <property type="entry name" value="Uropor_MeTrfase_CS"/>
</dbReference>
<dbReference type="GO" id="GO:0004851">
    <property type="term" value="F:uroporphyrin-III C-methyltransferase activity"/>
    <property type="evidence" value="ECO:0007669"/>
    <property type="project" value="UniProtKB-EC"/>
</dbReference>
<dbReference type="PANTHER" id="PTHR45790">
    <property type="entry name" value="SIROHEME SYNTHASE-RELATED"/>
    <property type="match status" value="1"/>
</dbReference>
<dbReference type="InterPro" id="IPR035996">
    <property type="entry name" value="4pyrrol_Methylase_sf"/>
</dbReference>
<reference evidence="10" key="1">
    <citation type="submission" date="2018-12" db="EMBL/GenBank/DDBJ databases">
        <authorList>
            <person name="Will S."/>
            <person name="Neumann-Schaal M."/>
            <person name="Henke P."/>
        </authorList>
    </citation>
    <scope>NUCLEOTIDE SEQUENCE</scope>
    <source>
        <strain evidence="10">PCC 7102</strain>
    </source>
</reference>
<dbReference type="CDD" id="cd11642">
    <property type="entry name" value="SUMT"/>
    <property type="match status" value="1"/>
</dbReference>
<evidence type="ECO:0000256" key="7">
    <source>
        <dbReference type="ARBA" id="ARBA00054030"/>
    </source>
</evidence>
<proteinExistence type="inferred from homology"/>
<dbReference type="SUPFAM" id="SSF53790">
    <property type="entry name" value="Tetrapyrrole methylase"/>
    <property type="match status" value="1"/>
</dbReference>
<reference evidence="10" key="2">
    <citation type="journal article" date="2019" name="Genome Biol. Evol.">
        <title>Day and night: Metabolic profiles and evolutionary relationships of six axenic non-marine cyanobacteria.</title>
        <authorList>
            <person name="Will S.E."/>
            <person name="Henke P."/>
            <person name="Boedeker C."/>
            <person name="Huang S."/>
            <person name="Brinkmann H."/>
            <person name="Rohde M."/>
            <person name="Jarek M."/>
            <person name="Friedl T."/>
            <person name="Seufert S."/>
            <person name="Schumacher M."/>
            <person name="Overmann J."/>
            <person name="Neumann-Schaal M."/>
            <person name="Petersen J."/>
        </authorList>
    </citation>
    <scope>NUCLEOTIDE SEQUENCE [LARGE SCALE GENOMIC DNA]</scope>
    <source>
        <strain evidence="10">PCC 7102</strain>
    </source>
</reference>
<evidence type="ECO:0000313" key="10">
    <source>
        <dbReference type="EMBL" id="RUT00607.1"/>
    </source>
</evidence>
<comment type="function">
    <text evidence="7">Catalyzes the two successive C-2 and C-7 methylation reactions involved in the conversion of uroporphyrinogen III to precorrin-2 via the intermediate formation of precorrin-1. It is a step in the biosynthesis of both cobalamin (vitamin B12) and siroheme.</text>
</comment>
<protein>
    <recommendedName>
        <fullName evidence="1">uroporphyrinogen-III C-methyltransferase</fullName>
        <ecNumber evidence="1">2.1.1.107</ecNumber>
    </recommendedName>
</protein>
<evidence type="ECO:0000256" key="8">
    <source>
        <dbReference type="RuleBase" id="RU003960"/>
    </source>
</evidence>
<dbReference type="FunFam" id="3.40.1010.10:FF:000001">
    <property type="entry name" value="Siroheme synthase"/>
    <property type="match status" value="1"/>
</dbReference>
<dbReference type="InterPro" id="IPR006366">
    <property type="entry name" value="CobA/CysG_C"/>
</dbReference>
<name>A0A3S1CYZ9_9CYAN</name>
<gene>
    <name evidence="10" type="ORF">DSM106972_073780</name>
</gene>
<keyword evidence="3 8" id="KW-0808">Transferase</keyword>
<keyword evidence="5" id="KW-0627">Porphyrin biosynthesis</keyword>
<accession>A0A3S1CYZ9</accession>
<dbReference type="Gene3D" id="3.40.1010.10">
    <property type="entry name" value="Cobalt-precorrin-4 Transmethylase, Domain 1"/>
    <property type="match status" value="1"/>
</dbReference>
<dbReference type="GO" id="GO:0019354">
    <property type="term" value="P:siroheme biosynthetic process"/>
    <property type="evidence" value="ECO:0007669"/>
    <property type="project" value="InterPro"/>
</dbReference>
<organism evidence="10 11">
    <name type="scientific">Dulcicalothrix desertica PCC 7102</name>
    <dbReference type="NCBI Taxonomy" id="232991"/>
    <lineage>
        <taxon>Bacteria</taxon>
        <taxon>Bacillati</taxon>
        <taxon>Cyanobacteriota</taxon>
        <taxon>Cyanophyceae</taxon>
        <taxon>Nostocales</taxon>
        <taxon>Calotrichaceae</taxon>
        <taxon>Dulcicalothrix</taxon>
    </lineage>
</organism>
<dbReference type="NCBIfam" id="NF004790">
    <property type="entry name" value="PRK06136.1"/>
    <property type="match status" value="1"/>
</dbReference>
<comment type="pathway">
    <text evidence="6">Porphyrin-containing compound metabolism.</text>
</comment>
<evidence type="ECO:0000259" key="9">
    <source>
        <dbReference type="Pfam" id="PF00590"/>
    </source>
</evidence>
<dbReference type="NCBIfam" id="TIGR01469">
    <property type="entry name" value="cobA_cysG_Cterm"/>
    <property type="match status" value="1"/>
</dbReference>